<keyword evidence="1 3" id="KW-0597">Phosphoprotein</keyword>
<sequence length="201" mass="20668">MIRVLVADDEDLVRVALASLLSLELDLEVVALAADGESAVAGALARRPDVAVVDLLMPGPDGFAVAAELARVLPACAVVVLTGQGTAPHPHRALASGAKGLLPKGTPAGALADVIRRVHAGGRYVDPAIAANALLPRPCPLTPQELEVLRQAEYDTPVAEIARRMGLAGGTVRNYLSAAVAKLGVADRSDAFATAHDNGWL</sequence>
<dbReference type="InterPro" id="IPR016032">
    <property type="entry name" value="Sig_transdc_resp-reg_C-effctor"/>
</dbReference>
<dbReference type="InterPro" id="IPR001789">
    <property type="entry name" value="Sig_transdc_resp-reg_receiver"/>
</dbReference>
<keyword evidence="2" id="KW-0238">DNA-binding</keyword>
<dbReference type="Proteomes" id="UP000547510">
    <property type="component" value="Unassembled WGS sequence"/>
</dbReference>
<dbReference type="SUPFAM" id="SSF52172">
    <property type="entry name" value="CheY-like"/>
    <property type="match status" value="1"/>
</dbReference>
<dbReference type="AlphaFoldDB" id="A0A841CI02"/>
<reference evidence="6 7" key="1">
    <citation type="submission" date="2020-08" db="EMBL/GenBank/DDBJ databases">
        <title>Genomic Encyclopedia of Type Strains, Phase III (KMG-III): the genomes of soil and plant-associated and newly described type strains.</title>
        <authorList>
            <person name="Whitman W."/>
        </authorList>
    </citation>
    <scope>NUCLEOTIDE SEQUENCE [LARGE SCALE GENOMIC DNA]</scope>
    <source>
        <strain evidence="6 7">CECT 8640</strain>
    </source>
</reference>
<keyword evidence="7" id="KW-1185">Reference proteome</keyword>
<feature type="modified residue" description="4-aspartylphosphate" evidence="3">
    <location>
        <position position="54"/>
    </location>
</feature>
<dbReference type="InterPro" id="IPR011006">
    <property type="entry name" value="CheY-like_superfamily"/>
</dbReference>
<dbReference type="GO" id="GO:0006355">
    <property type="term" value="P:regulation of DNA-templated transcription"/>
    <property type="evidence" value="ECO:0007669"/>
    <property type="project" value="InterPro"/>
</dbReference>
<dbReference type="Gene3D" id="3.40.50.2300">
    <property type="match status" value="1"/>
</dbReference>
<dbReference type="PROSITE" id="PS00622">
    <property type="entry name" value="HTH_LUXR_1"/>
    <property type="match status" value="1"/>
</dbReference>
<feature type="domain" description="HTH luxR-type" evidence="4">
    <location>
        <begin position="134"/>
        <end position="199"/>
    </location>
</feature>
<dbReference type="EMBL" id="JACHJN010000003">
    <property type="protein sequence ID" value="MBB5955994.1"/>
    <property type="molecule type" value="Genomic_DNA"/>
</dbReference>
<dbReference type="InterPro" id="IPR039420">
    <property type="entry name" value="WalR-like"/>
</dbReference>
<feature type="domain" description="Response regulatory" evidence="5">
    <location>
        <begin position="3"/>
        <end position="119"/>
    </location>
</feature>
<dbReference type="SMART" id="SM00421">
    <property type="entry name" value="HTH_LUXR"/>
    <property type="match status" value="1"/>
</dbReference>
<dbReference type="Pfam" id="PF00072">
    <property type="entry name" value="Response_reg"/>
    <property type="match status" value="1"/>
</dbReference>
<proteinExistence type="predicted"/>
<dbReference type="InterPro" id="IPR000792">
    <property type="entry name" value="Tscrpt_reg_LuxR_C"/>
</dbReference>
<evidence type="ECO:0000259" key="4">
    <source>
        <dbReference type="PROSITE" id="PS50043"/>
    </source>
</evidence>
<evidence type="ECO:0000256" key="3">
    <source>
        <dbReference type="PROSITE-ProRule" id="PRU00169"/>
    </source>
</evidence>
<dbReference type="RefSeq" id="WP_184690776.1">
    <property type="nucleotide sequence ID" value="NZ_JACHJN010000003.1"/>
</dbReference>
<evidence type="ECO:0000259" key="5">
    <source>
        <dbReference type="PROSITE" id="PS50110"/>
    </source>
</evidence>
<name>A0A841CI02_9PSEU</name>
<accession>A0A841CI02</accession>
<evidence type="ECO:0000256" key="2">
    <source>
        <dbReference type="ARBA" id="ARBA00023125"/>
    </source>
</evidence>
<evidence type="ECO:0000313" key="6">
    <source>
        <dbReference type="EMBL" id="MBB5955994.1"/>
    </source>
</evidence>
<dbReference type="CDD" id="cd06170">
    <property type="entry name" value="LuxR_C_like"/>
    <property type="match status" value="1"/>
</dbReference>
<dbReference type="PANTHER" id="PTHR43214:SF42">
    <property type="entry name" value="TRANSCRIPTIONAL REGULATORY PROTEIN DESR"/>
    <property type="match status" value="1"/>
</dbReference>
<protein>
    <submittedName>
        <fullName evidence="6">Two-component system response regulator DesR</fullName>
    </submittedName>
</protein>
<dbReference type="GO" id="GO:0000160">
    <property type="term" value="P:phosphorelay signal transduction system"/>
    <property type="evidence" value="ECO:0007669"/>
    <property type="project" value="InterPro"/>
</dbReference>
<dbReference type="GO" id="GO:0003677">
    <property type="term" value="F:DNA binding"/>
    <property type="evidence" value="ECO:0007669"/>
    <property type="project" value="UniProtKB-KW"/>
</dbReference>
<comment type="caution">
    <text evidence="6">The sequence shown here is derived from an EMBL/GenBank/DDBJ whole genome shotgun (WGS) entry which is preliminary data.</text>
</comment>
<dbReference type="CDD" id="cd17535">
    <property type="entry name" value="REC_NarL-like"/>
    <property type="match status" value="1"/>
</dbReference>
<evidence type="ECO:0000313" key="7">
    <source>
        <dbReference type="Proteomes" id="UP000547510"/>
    </source>
</evidence>
<dbReference type="SUPFAM" id="SSF46894">
    <property type="entry name" value="C-terminal effector domain of the bipartite response regulators"/>
    <property type="match status" value="1"/>
</dbReference>
<dbReference type="PROSITE" id="PS50110">
    <property type="entry name" value="RESPONSE_REGULATORY"/>
    <property type="match status" value="1"/>
</dbReference>
<dbReference type="SMART" id="SM00448">
    <property type="entry name" value="REC"/>
    <property type="match status" value="1"/>
</dbReference>
<dbReference type="PANTHER" id="PTHR43214">
    <property type="entry name" value="TWO-COMPONENT RESPONSE REGULATOR"/>
    <property type="match status" value="1"/>
</dbReference>
<dbReference type="InterPro" id="IPR036388">
    <property type="entry name" value="WH-like_DNA-bd_sf"/>
</dbReference>
<dbReference type="Pfam" id="PF00196">
    <property type="entry name" value="GerE"/>
    <property type="match status" value="1"/>
</dbReference>
<dbReference type="PROSITE" id="PS50043">
    <property type="entry name" value="HTH_LUXR_2"/>
    <property type="match status" value="1"/>
</dbReference>
<evidence type="ECO:0000256" key="1">
    <source>
        <dbReference type="ARBA" id="ARBA00022553"/>
    </source>
</evidence>
<gene>
    <name evidence="6" type="ORF">FHS29_002575</name>
</gene>
<dbReference type="InterPro" id="IPR058245">
    <property type="entry name" value="NreC/VraR/RcsB-like_REC"/>
</dbReference>
<dbReference type="Gene3D" id="1.10.10.10">
    <property type="entry name" value="Winged helix-like DNA-binding domain superfamily/Winged helix DNA-binding domain"/>
    <property type="match status" value="1"/>
</dbReference>
<organism evidence="6 7">
    <name type="scientific">Saccharothrix tamanrassetensis</name>
    <dbReference type="NCBI Taxonomy" id="1051531"/>
    <lineage>
        <taxon>Bacteria</taxon>
        <taxon>Bacillati</taxon>
        <taxon>Actinomycetota</taxon>
        <taxon>Actinomycetes</taxon>
        <taxon>Pseudonocardiales</taxon>
        <taxon>Pseudonocardiaceae</taxon>
        <taxon>Saccharothrix</taxon>
    </lineage>
</organism>